<keyword evidence="4" id="KW-1185">Reference proteome</keyword>
<reference evidence="3 4" key="1">
    <citation type="submission" date="2015-03" db="EMBL/GenBank/DDBJ databases">
        <authorList>
            <person name="Lepp D."/>
            <person name="Hassan Y.I."/>
            <person name="Li X.-Z."/>
            <person name="Zhou T."/>
        </authorList>
    </citation>
    <scope>NUCLEOTIDE SEQUENCE [LARGE SCALE GENOMIC DNA]</scope>
    <source>
        <strain evidence="3 4">E84</strain>
    </source>
</reference>
<accession>A0A0F5QBI6</accession>
<feature type="domain" description="YCII-related" evidence="2">
    <location>
        <begin position="1"/>
        <end position="112"/>
    </location>
</feature>
<dbReference type="SUPFAM" id="SSF54909">
    <property type="entry name" value="Dimeric alpha+beta barrel"/>
    <property type="match status" value="1"/>
</dbReference>
<comment type="similarity">
    <text evidence="1">Belongs to the YciI family.</text>
</comment>
<dbReference type="Gene3D" id="3.30.70.1060">
    <property type="entry name" value="Dimeric alpha+beta barrel"/>
    <property type="match status" value="1"/>
</dbReference>
<dbReference type="AlphaFoldDB" id="A0A0F5QBI6"/>
<dbReference type="STRING" id="1293439.WH87_12560"/>
<dbReference type="PANTHER" id="PTHR35174">
    <property type="entry name" value="BLL7171 PROTEIN-RELATED"/>
    <property type="match status" value="1"/>
</dbReference>
<dbReference type="PATRIC" id="fig|1293439.3.peg.2115"/>
<evidence type="ECO:0000313" key="3">
    <source>
        <dbReference type="EMBL" id="KKC37369.1"/>
    </source>
</evidence>
<dbReference type="Pfam" id="PF03795">
    <property type="entry name" value="YCII"/>
    <property type="match status" value="1"/>
</dbReference>
<organism evidence="3 4">
    <name type="scientific">Devosia epidermidihirudinis</name>
    <dbReference type="NCBI Taxonomy" id="1293439"/>
    <lineage>
        <taxon>Bacteria</taxon>
        <taxon>Pseudomonadati</taxon>
        <taxon>Pseudomonadota</taxon>
        <taxon>Alphaproteobacteria</taxon>
        <taxon>Hyphomicrobiales</taxon>
        <taxon>Devosiaceae</taxon>
        <taxon>Devosia</taxon>
    </lineage>
</organism>
<evidence type="ECO:0000259" key="2">
    <source>
        <dbReference type="Pfam" id="PF03795"/>
    </source>
</evidence>
<dbReference type="InterPro" id="IPR005545">
    <property type="entry name" value="YCII"/>
</dbReference>
<sequence>MKYLLMLYADEAAGAAIPKDQMDRFMDMMRAYQSELEKAGAFVSTSALQPTSAARTIWTEGGALRSHDGPYAQTSEQLGGYYIIDAPDMESAVRLAGKCPAATWGKIEVRPYHPGYAPG</sequence>
<name>A0A0F5QBI6_9HYPH</name>
<dbReference type="EMBL" id="LANJ01000019">
    <property type="protein sequence ID" value="KKC37369.1"/>
    <property type="molecule type" value="Genomic_DNA"/>
</dbReference>
<evidence type="ECO:0000313" key="4">
    <source>
        <dbReference type="Proteomes" id="UP000033411"/>
    </source>
</evidence>
<dbReference type="Proteomes" id="UP000033411">
    <property type="component" value="Unassembled WGS sequence"/>
</dbReference>
<evidence type="ECO:0000256" key="1">
    <source>
        <dbReference type="ARBA" id="ARBA00007689"/>
    </source>
</evidence>
<dbReference type="InterPro" id="IPR011008">
    <property type="entry name" value="Dimeric_a/b-barrel"/>
</dbReference>
<gene>
    <name evidence="3" type="ORF">WH87_12560</name>
</gene>
<proteinExistence type="inferred from homology"/>
<dbReference type="PANTHER" id="PTHR35174:SF3">
    <property type="entry name" value="BLL7171 PROTEIN"/>
    <property type="match status" value="1"/>
</dbReference>
<protein>
    <recommendedName>
        <fullName evidence="2">YCII-related domain-containing protein</fullName>
    </recommendedName>
</protein>
<dbReference type="RefSeq" id="WP_046137431.1">
    <property type="nucleotide sequence ID" value="NZ_LANJ01000019.1"/>
</dbReference>
<comment type="caution">
    <text evidence="3">The sequence shown here is derived from an EMBL/GenBank/DDBJ whole genome shotgun (WGS) entry which is preliminary data.</text>
</comment>
<dbReference type="OrthoDB" id="9807535at2"/>